<comment type="caution">
    <text evidence="1">The sequence shown here is derived from an EMBL/GenBank/DDBJ whole genome shotgun (WGS) entry which is preliminary data.</text>
</comment>
<proteinExistence type="predicted"/>
<organism evidence="1">
    <name type="scientific">marine sediment metagenome</name>
    <dbReference type="NCBI Taxonomy" id="412755"/>
    <lineage>
        <taxon>unclassified sequences</taxon>
        <taxon>metagenomes</taxon>
        <taxon>ecological metagenomes</taxon>
    </lineage>
</organism>
<dbReference type="EMBL" id="BARU01010081">
    <property type="protein sequence ID" value="GAH44855.1"/>
    <property type="molecule type" value="Genomic_DNA"/>
</dbReference>
<evidence type="ECO:0000313" key="1">
    <source>
        <dbReference type="EMBL" id="GAH44855.1"/>
    </source>
</evidence>
<accession>X1GJ28</accession>
<sequence>MRDKIALTRLQRLRNTDPIFYDHVIEAVCEEIEKVMRKTSTDVSSTFTPYRSGYCHGFEEACQEILSLLRPVV</sequence>
<gene>
    <name evidence="1" type="ORF">S03H2_19318</name>
</gene>
<dbReference type="AlphaFoldDB" id="X1GJ28"/>
<name>X1GJ28_9ZZZZ</name>
<protein>
    <submittedName>
        <fullName evidence="1">Uncharacterized protein</fullName>
    </submittedName>
</protein>
<reference evidence="1" key="1">
    <citation type="journal article" date="2014" name="Front. Microbiol.">
        <title>High frequency of phylogenetically diverse reductive dehalogenase-homologous genes in deep subseafloor sedimentary metagenomes.</title>
        <authorList>
            <person name="Kawai M."/>
            <person name="Futagami T."/>
            <person name="Toyoda A."/>
            <person name="Takaki Y."/>
            <person name="Nishi S."/>
            <person name="Hori S."/>
            <person name="Arai W."/>
            <person name="Tsubouchi T."/>
            <person name="Morono Y."/>
            <person name="Uchiyama I."/>
            <person name="Ito T."/>
            <person name="Fujiyama A."/>
            <person name="Inagaki F."/>
            <person name="Takami H."/>
        </authorList>
    </citation>
    <scope>NUCLEOTIDE SEQUENCE</scope>
    <source>
        <strain evidence="1">Expedition CK06-06</strain>
    </source>
</reference>